<keyword evidence="3" id="KW-0812">Transmembrane</keyword>
<keyword evidence="3" id="KW-1133">Transmembrane helix</keyword>
<organism evidence="4 5">
    <name type="scientific">Geodermatophilus telluris</name>
    <dbReference type="NCBI Taxonomy" id="1190417"/>
    <lineage>
        <taxon>Bacteria</taxon>
        <taxon>Bacillati</taxon>
        <taxon>Actinomycetota</taxon>
        <taxon>Actinomycetes</taxon>
        <taxon>Geodermatophilales</taxon>
        <taxon>Geodermatophilaceae</taxon>
        <taxon>Geodermatophilus</taxon>
    </lineage>
</organism>
<dbReference type="GO" id="GO:0003824">
    <property type="term" value="F:catalytic activity"/>
    <property type="evidence" value="ECO:0007669"/>
    <property type="project" value="InterPro"/>
</dbReference>
<evidence type="ECO:0000256" key="1">
    <source>
        <dbReference type="ARBA" id="ARBA00005254"/>
    </source>
</evidence>
<dbReference type="OrthoDB" id="9777711at2"/>
<evidence type="ECO:0000313" key="4">
    <source>
        <dbReference type="EMBL" id="SDC78716.1"/>
    </source>
</evidence>
<accession>A0A1G6PGT4</accession>
<dbReference type="CDD" id="cd06558">
    <property type="entry name" value="crotonase-like"/>
    <property type="match status" value="1"/>
</dbReference>
<dbReference type="PROSITE" id="PS00166">
    <property type="entry name" value="ENOYL_COA_HYDRATASE"/>
    <property type="match status" value="1"/>
</dbReference>
<dbReference type="PANTHER" id="PTHR43802">
    <property type="entry name" value="ENOYL-COA HYDRATASE"/>
    <property type="match status" value="1"/>
</dbReference>
<comment type="similarity">
    <text evidence="1 2">Belongs to the enoyl-CoA hydratase/isomerase family.</text>
</comment>
<dbReference type="EMBL" id="FMZF01000003">
    <property type="protein sequence ID" value="SDC78716.1"/>
    <property type="molecule type" value="Genomic_DNA"/>
</dbReference>
<dbReference type="Proteomes" id="UP000199416">
    <property type="component" value="Unassembled WGS sequence"/>
</dbReference>
<dbReference type="SUPFAM" id="SSF52096">
    <property type="entry name" value="ClpP/crotonase"/>
    <property type="match status" value="1"/>
</dbReference>
<dbReference type="RefSeq" id="WP_091366199.1">
    <property type="nucleotide sequence ID" value="NZ_FMZF01000003.1"/>
</dbReference>
<dbReference type="AlphaFoldDB" id="A0A1G6PGT4"/>
<dbReference type="Pfam" id="PF00378">
    <property type="entry name" value="ECH_1"/>
    <property type="match status" value="1"/>
</dbReference>
<protein>
    <submittedName>
        <fullName evidence="4">Enoyl-CoA hydratase</fullName>
    </submittedName>
</protein>
<reference evidence="5" key="1">
    <citation type="submission" date="2016-10" db="EMBL/GenBank/DDBJ databases">
        <authorList>
            <person name="Varghese N."/>
            <person name="Submissions S."/>
        </authorList>
    </citation>
    <scope>NUCLEOTIDE SEQUENCE [LARGE SCALE GENOMIC DNA]</scope>
    <source>
        <strain evidence="5">DSM 45421</strain>
    </source>
</reference>
<dbReference type="Gene3D" id="3.90.226.10">
    <property type="entry name" value="2-enoyl-CoA Hydratase, Chain A, domain 1"/>
    <property type="match status" value="1"/>
</dbReference>
<keyword evidence="3" id="KW-0472">Membrane</keyword>
<dbReference type="STRING" id="1190417.SAMN05660690_2551"/>
<feature type="transmembrane region" description="Helical" evidence="3">
    <location>
        <begin position="149"/>
        <end position="168"/>
    </location>
</feature>
<gene>
    <name evidence="4" type="ORF">SAMN05660690_2551</name>
</gene>
<dbReference type="PANTHER" id="PTHR43802:SF1">
    <property type="entry name" value="IP11341P-RELATED"/>
    <property type="match status" value="1"/>
</dbReference>
<proteinExistence type="inferred from homology"/>
<dbReference type="InterPro" id="IPR029045">
    <property type="entry name" value="ClpP/crotonase-like_dom_sf"/>
</dbReference>
<dbReference type="InterPro" id="IPR001753">
    <property type="entry name" value="Enoyl-CoA_hydra/iso"/>
</dbReference>
<evidence type="ECO:0000313" key="5">
    <source>
        <dbReference type="Proteomes" id="UP000199416"/>
    </source>
</evidence>
<name>A0A1G6PGT4_9ACTN</name>
<dbReference type="InterPro" id="IPR018376">
    <property type="entry name" value="Enoyl-CoA_hyd/isom_CS"/>
</dbReference>
<evidence type="ECO:0000256" key="3">
    <source>
        <dbReference type="SAM" id="Phobius"/>
    </source>
</evidence>
<sequence>MADAEVLLEVDGGVAVVTLNAPDRRNALTPDMAGRLIEVFDQVDAQPEVGALVVRAVGKSFCAGGDIATLTSAGQDPAAPDAYDGMSRIYDSFYRLGQVRVPTIAAVRGSAVGAGMNMLLATDLRIVASDARLIAGFLKRGMHPGGGHFVILLRLIGCGAVAAMALFGEEVNGTKAVELGLAWESVDDADVEPRALELARRVAADPELARVAVGNFRREVVNGAVSWEVASQFERPAQMWSMRRQAR</sequence>
<evidence type="ECO:0000256" key="2">
    <source>
        <dbReference type="RuleBase" id="RU003707"/>
    </source>
</evidence>
<keyword evidence="5" id="KW-1185">Reference proteome</keyword>